<name>A0ABS1MVG1_9ACTN</name>
<evidence type="ECO:0000256" key="2">
    <source>
        <dbReference type="ARBA" id="ARBA00023125"/>
    </source>
</evidence>
<evidence type="ECO:0000313" key="7">
    <source>
        <dbReference type="Proteomes" id="UP000629371"/>
    </source>
</evidence>
<dbReference type="InterPro" id="IPR000792">
    <property type="entry name" value="Tscrpt_reg_LuxR_C"/>
</dbReference>
<keyword evidence="3" id="KW-0804">Transcription</keyword>
<dbReference type="InterPro" id="IPR016032">
    <property type="entry name" value="Sig_transdc_resp-reg_C-effctor"/>
</dbReference>
<organism evidence="6 7">
    <name type="scientific">Streptomyces siderophoricus</name>
    <dbReference type="NCBI Taxonomy" id="2802281"/>
    <lineage>
        <taxon>Bacteria</taxon>
        <taxon>Bacillati</taxon>
        <taxon>Actinomycetota</taxon>
        <taxon>Actinomycetes</taxon>
        <taxon>Kitasatosporales</taxon>
        <taxon>Streptomycetaceae</taxon>
        <taxon>Streptomyces</taxon>
    </lineage>
</organism>
<keyword evidence="7" id="KW-1185">Reference proteome</keyword>
<dbReference type="PANTHER" id="PTHR44688:SF16">
    <property type="entry name" value="DNA-BINDING TRANSCRIPTIONAL ACTIVATOR DEVR_DOSR"/>
    <property type="match status" value="1"/>
</dbReference>
<dbReference type="SUPFAM" id="SSF46894">
    <property type="entry name" value="C-terminal effector domain of the bipartite response regulators"/>
    <property type="match status" value="1"/>
</dbReference>
<dbReference type="PRINTS" id="PR00038">
    <property type="entry name" value="HTHLUXR"/>
</dbReference>
<dbReference type="Proteomes" id="UP000629371">
    <property type="component" value="Unassembled WGS sequence"/>
</dbReference>
<sequence>MTVAYPTSPRPTPGDPSRIPHLTPRERQVLILIGKAASNREIGQQLGITERTVKAHLANLMTKIEVATRIEAAIFAYAHHHDISPPDGSIPVDRS</sequence>
<evidence type="ECO:0000313" key="6">
    <source>
        <dbReference type="EMBL" id="MBL1091776.1"/>
    </source>
</evidence>
<evidence type="ECO:0000256" key="4">
    <source>
        <dbReference type="SAM" id="MobiDB-lite"/>
    </source>
</evidence>
<feature type="domain" description="HTH luxR-type" evidence="5">
    <location>
        <begin position="15"/>
        <end position="80"/>
    </location>
</feature>
<evidence type="ECO:0000259" key="5">
    <source>
        <dbReference type="PROSITE" id="PS50043"/>
    </source>
</evidence>
<evidence type="ECO:0000256" key="1">
    <source>
        <dbReference type="ARBA" id="ARBA00023015"/>
    </source>
</evidence>
<gene>
    <name evidence="6" type="ORF">JK360_20675</name>
</gene>
<dbReference type="Pfam" id="PF00196">
    <property type="entry name" value="GerE"/>
    <property type="match status" value="1"/>
</dbReference>
<keyword evidence="1" id="KW-0805">Transcription regulation</keyword>
<dbReference type="Gene3D" id="1.10.10.10">
    <property type="entry name" value="Winged helix-like DNA-binding domain superfamily/Winged helix DNA-binding domain"/>
    <property type="match status" value="1"/>
</dbReference>
<reference evidence="6 7" key="1">
    <citation type="submission" date="2021-01" db="EMBL/GenBank/DDBJ databases">
        <title>WGS of actinomycetes isolated from Thailand.</title>
        <authorList>
            <person name="Thawai C."/>
        </authorList>
    </citation>
    <scope>NUCLEOTIDE SEQUENCE [LARGE SCALE GENOMIC DNA]</scope>
    <source>
        <strain evidence="6 7">CH9-7</strain>
    </source>
</reference>
<comment type="caution">
    <text evidence="6">The sequence shown here is derived from an EMBL/GenBank/DDBJ whole genome shotgun (WGS) entry which is preliminary data.</text>
</comment>
<evidence type="ECO:0000256" key="3">
    <source>
        <dbReference type="ARBA" id="ARBA00023163"/>
    </source>
</evidence>
<feature type="region of interest" description="Disordered" evidence="4">
    <location>
        <begin position="1"/>
        <end position="22"/>
    </location>
</feature>
<keyword evidence="2" id="KW-0238">DNA-binding</keyword>
<dbReference type="InterPro" id="IPR036388">
    <property type="entry name" value="WH-like_DNA-bd_sf"/>
</dbReference>
<dbReference type="SMART" id="SM00421">
    <property type="entry name" value="HTH_LUXR"/>
    <property type="match status" value="1"/>
</dbReference>
<accession>A0ABS1MVG1</accession>
<dbReference type="PROSITE" id="PS50043">
    <property type="entry name" value="HTH_LUXR_2"/>
    <property type="match status" value="1"/>
</dbReference>
<protein>
    <submittedName>
        <fullName evidence="6">Response regulator transcription factor</fullName>
    </submittedName>
</protein>
<dbReference type="EMBL" id="JAERRI010000011">
    <property type="protein sequence ID" value="MBL1091776.1"/>
    <property type="molecule type" value="Genomic_DNA"/>
</dbReference>
<dbReference type="CDD" id="cd06170">
    <property type="entry name" value="LuxR_C_like"/>
    <property type="match status" value="1"/>
</dbReference>
<dbReference type="PANTHER" id="PTHR44688">
    <property type="entry name" value="DNA-BINDING TRANSCRIPTIONAL ACTIVATOR DEVR_DOSR"/>
    <property type="match status" value="1"/>
</dbReference>
<proteinExistence type="predicted"/>